<reference evidence="1" key="4">
    <citation type="submission" date="2019-03" db="UniProtKB">
        <authorList>
            <consortium name="EnsemblPlants"/>
        </authorList>
    </citation>
    <scope>IDENTIFICATION</scope>
</reference>
<accession>A0A453D929</accession>
<reference evidence="1" key="5">
    <citation type="journal article" date="2021" name="G3 (Bethesda)">
        <title>Aegilops tauschii genome assembly Aet v5.0 features greater sequence contiguity and improved annotation.</title>
        <authorList>
            <person name="Wang L."/>
            <person name="Zhu T."/>
            <person name="Rodriguez J.C."/>
            <person name="Deal K.R."/>
            <person name="Dubcovsky J."/>
            <person name="McGuire P.E."/>
            <person name="Lux T."/>
            <person name="Spannagl M."/>
            <person name="Mayer K.F.X."/>
            <person name="Baldrich P."/>
            <person name="Meyers B.C."/>
            <person name="Huo N."/>
            <person name="Gu Y.Q."/>
            <person name="Zhou H."/>
            <person name="Devos K.M."/>
            <person name="Bennetzen J.L."/>
            <person name="Unver T."/>
            <person name="Budak H."/>
            <person name="Gulick P.J."/>
            <person name="Galiba G."/>
            <person name="Kalapos B."/>
            <person name="Nelson D.R."/>
            <person name="Li P."/>
            <person name="You F.M."/>
            <person name="Luo M.C."/>
            <person name="Dvorak J."/>
        </authorList>
    </citation>
    <scope>NUCLEOTIDE SEQUENCE [LARGE SCALE GENOMIC DNA]</scope>
    <source>
        <strain evidence="1">cv. AL8/78</strain>
    </source>
</reference>
<evidence type="ECO:0000313" key="1">
    <source>
        <dbReference type="EnsemblPlants" id="AET2Gv21143900.18"/>
    </source>
</evidence>
<dbReference type="AlphaFoldDB" id="A0A453D929"/>
<reference evidence="2" key="1">
    <citation type="journal article" date="2014" name="Science">
        <title>Ancient hybridizations among the ancestral genomes of bread wheat.</title>
        <authorList>
            <consortium name="International Wheat Genome Sequencing Consortium,"/>
            <person name="Marcussen T."/>
            <person name="Sandve S.R."/>
            <person name="Heier L."/>
            <person name="Spannagl M."/>
            <person name="Pfeifer M."/>
            <person name="Jakobsen K.S."/>
            <person name="Wulff B.B."/>
            <person name="Steuernagel B."/>
            <person name="Mayer K.F."/>
            <person name="Olsen O.A."/>
        </authorList>
    </citation>
    <scope>NUCLEOTIDE SEQUENCE [LARGE SCALE GENOMIC DNA]</scope>
    <source>
        <strain evidence="2">cv. AL8/78</strain>
    </source>
</reference>
<sequence>MNLCFSKIHVQAEELSVLAWLGLGGLSKRSFMIFTLRMQLQSSQIRMERGRKMLVDKKRKCLERARIVSRLASMIA</sequence>
<dbReference type="Gramene" id="AET2Gv21143900.18">
    <property type="protein sequence ID" value="AET2Gv21143900.18"/>
    <property type="gene ID" value="AET2Gv21143900"/>
</dbReference>
<proteinExistence type="predicted"/>
<evidence type="ECO:0000313" key="2">
    <source>
        <dbReference type="Proteomes" id="UP000015105"/>
    </source>
</evidence>
<dbReference type="Proteomes" id="UP000015105">
    <property type="component" value="Chromosome 2D"/>
</dbReference>
<organism evidence="1 2">
    <name type="scientific">Aegilops tauschii subsp. strangulata</name>
    <name type="common">Goatgrass</name>
    <dbReference type="NCBI Taxonomy" id="200361"/>
    <lineage>
        <taxon>Eukaryota</taxon>
        <taxon>Viridiplantae</taxon>
        <taxon>Streptophyta</taxon>
        <taxon>Embryophyta</taxon>
        <taxon>Tracheophyta</taxon>
        <taxon>Spermatophyta</taxon>
        <taxon>Magnoliopsida</taxon>
        <taxon>Liliopsida</taxon>
        <taxon>Poales</taxon>
        <taxon>Poaceae</taxon>
        <taxon>BOP clade</taxon>
        <taxon>Pooideae</taxon>
        <taxon>Triticodae</taxon>
        <taxon>Triticeae</taxon>
        <taxon>Triticinae</taxon>
        <taxon>Aegilops</taxon>
    </lineage>
</organism>
<keyword evidence="2" id="KW-1185">Reference proteome</keyword>
<name>A0A453D929_AEGTS</name>
<reference evidence="1" key="3">
    <citation type="journal article" date="2017" name="Nature">
        <title>Genome sequence of the progenitor of the wheat D genome Aegilops tauschii.</title>
        <authorList>
            <person name="Luo M.C."/>
            <person name="Gu Y.Q."/>
            <person name="Puiu D."/>
            <person name="Wang H."/>
            <person name="Twardziok S.O."/>
            <person name="Deal K.R."/>
            <person name="Huo N."/>
            <person name="Zhu T."/>
            <person name="Wang L."/>
            <person name="Wang Y."/>
            <person name="McGuire P.E."/>
            <person name="Liu S."/>
            <person name="Long H."/>
            <person name="Ramasamy R.K."/>
            <person name="Rodriguez J.C."/>
            <person name="Van S.L."/>
            <person name="Yuan L."/>
            <person name="Wang Z."/>
            <person name="Xia Z."/>
            <person name="Xiao L."/>
            <person name="Anderson O.D."/>
            <person name="Ouyang S."/>
            <person name="Liang Y."/>
            <person name="Zimin A.V."/>
            <person name="Pertea G."/>
            <person name="Qi P."/>
            <person name="Bennetzen J.L."/>
            <person name="Dai X."/>
            <person name="Dawson M.W."/>
            <person name="Muller H.G."/>
            <person name="Kugler K."/>
            <person name="Rivarola-Duarte L."/>
            <person name="Spannagl M."/>
            <person name="Mayer K.F.X."/>
            <person name="Lu F.H."/>
            <person name="Bevan M.W."/>
            <person name="Leroy P."/>
            <person name="Li P."/>
            <person name="You F.M."/>
            <person name="Sun Q."/>
            <person name="Liu Z."/>
            <person name="Lyons E."/>
            <person name="Wicker T."/>
            <person name="Salzberg S.L."/>
            <person name="Devos K.M."/>
            <person name="Dvorak J."/>
        </authorList>
    </citation>
    <scope>NUCLEOTIDE SEQUENCE [LARGE SCALE GENOMIC DNA]</scope>
    <source>
        <strain evidence="1">cv. AL8/78</strain>
    </source>
</reference>
<protein>
    <submittedName>
        <fullName evidence="1">Uncharacterized protein</fullName>
    </submittedName>
</protein>
<reference evidence="2" key="2">
    <citation type="journal article" date="2017" name="Nat. Plants">
        <title>The Aegilops tauschii genome reveals multiple impacts of transposons.</title>
        <authorList>
            <person name="Zhao G."/>
            <person name="Zou C."/>
            <person name="Li K."/>
            <person name="Wang K."/>
            <person name="Li T."/>
            <person name="Gao L."/>
            <person name="Zhang X."/>
            <person name="Wang H."/>
            <person name="Yang Z."/>
            <person name="Liu X."/>
            <person name="Jiang W."/>
            <person name="Mao L."/>
            <person name="Kong X."/>
            <person name="Jiao Y."/>
            <person name="Jia J."/>
        </authorList>
    </citation>
    <scope>NUCLEOTIDE SEQUENCE [LARGE SCALE GENOMIC DNA]</scope>
    <source>
        <strain evidence="2">cv. AL8/78</strain>
    </source>
</reference>
<dbReference type="EnsemblPlants" id="AET2Gv21143900.18">
    <property type="protein sequence ID" value="AET2Gv21143900.18"/>
    <property type="gene ID" value="AET2Gv21143900"/>
</dbReference>